<feature type="region of interest" description="Disordered" evidence="1">
    <location>
        <begin position="276"/>
        <end position="308"/>
    </location>
</feature>
<accession>A6G5M3</accession>
<dbReference type="RefSeq" id="WP_006972022.1">
    <property type="nucleotide sequence ID" value="NZ_ABCS01000026.1"/>
</dbReference>
<evidence type="ECO:0000313" key="3">
    <source>
        <dbReference type="EMBL" id="EDM78804.1"/>
    </source>
</evidence>
<dbReference type="Pfam" id="PF14684">
    <property type="entry name" value="Tricorn_C1"/>
    <property type="match status" value="1"/>
</dbReference>
<dbReference type="GO" id="GO:0030288">
    <property type="term" value="C:outer membrane-bounded periplasmic space"/>
    <property type="evidence" value="ECO:0007669"/>
    <property type="project" value="TreeGrafter"/>
</dbReference>
<protein>
    <submittedName>
        <fullName evidence="3">C-terminal processing peptidase</fullName>
    </submittedName>
</protein>
<dbReference type="InterPro" id="IPR005151">
    <property type="entry name" value="Tail-specific_protease"/>
</dbReference>
<dbReference type="GO" id="GO:0007165">
    <property type="term" value="P:signal transduction"/>
    <property type="evidence" value="ECO:0007669"/>
    <property type="project" value="TreeGrafter"/>
</dbReference>
<feature type="region of interest" description="Disordered" evidence="1">
    <location>
        <begin position="19"/>
        <end position="43"/>
    </location>
</feature>
<dbReference type="GO" id="GO:0004175">
    <property type="term" value="F:endopeptidase activity"/>
    <property type="evidence" value="ECO:0007669"/>
    <property type="project" value="TreeGrafter"/>
</dbReference>
<dbReference type="SUPFAM" id="SSF52096">
    <property type="entry name" value="ClpP/crotonase"/>
    <property type="match status" value="1"/>
</dbReference>
<dbReference type="Proteomes" id="UP000005801">
    <property type="component" value="Unassembled WGS sequence"/>
</dbReference>
<dbReference type="CDD" id="cd07562">
    <property type="entry name" value="Peptidase_S41_TRI"/>
    <property type="match status" value="1"/>
</dbReference>
<dbReference type="InterPro" id="IPR029045">
    <property type="entry name" value="ClpP/crotonase-like_dom_sf"/>
</dbReference>
<evidence type="ECO:0000259" key="2">
    <source>
        <dbReference type="SMART" id="SM00245"/>
    </source>
</evidence>
<proteinExistence type="predicted"/>
<feature type="domain" description="Tail specific protease" evidence="2">
    <location>
        <begin position="297"/>
        <end position="476"/>
    </location>
</feature>
<evidence type="ECO:0000313" key="4">
    <source>
        <dbReference type="Proteomes" id="UP000005801"/>
    </source>
</evidence>
<dbReference type="eggNOG" id="COG0793">
    <property type="taxonomic scope" value="Bacteria"/>
</dbReference>
<dbReference type="InterPro" id="IPR036034">
    <property type="entry name" value="PDZ_sf"/>
</dbReference>
<dbReference type="Gene3D" id="3.90.226.10">
    <property type="entry name" value="2-enoyl-CoA Hydratase, Chain A, domain 1"/>
    <property type="match status" value="1"/>
</dbReference>
<comment type="caution">
    <text evidence="3">The sequence shown here is derived from an EMBL/GenBank/DDBJ whole genome shotgun (WGS) entry which is preliminary data.</text>
</comment>
<dbReference type="Gene3D" id="2.30.42.10">
    <property type="match status" value="1"/>
</dbReference>
<sequence>MEVALGLASLGALAVLAPAPGCKGSRPEPEQTLASMDAEGPPHTPNCRSWADLDHGSLPALPEGAHVPAFDEVWKTVANKHFDPTLGCLDWPALRETYGAKVAEAGDDTAAAYAAINELLGLLGQSHLAATPPAADPIDATPQGPAVVPIAVRWLPVEPKSEERAVVIVDAELDGHDSGLPRGAVLTRIGDEPVATITERVSARIHEHGGSQAEVAFTIARSVGVMLGCPENGTKSLTFTADGEERTVDAPCFVPEGERISLGNLRDLPTRVSWRMVGESSPSPAPDEGGEAGETGGPPEPAPAPDSNSNAKIGYLAFNYWMLPMVERIREGIKQMRASGMEALILDLRGNPGGVGAMSVPVARLFVDRPVSLGRLQMRDFNQEFKVDANPDAFAGPIVVLVDEGTASTSEIFALGMADVGRVTVIGAGPSAGMALPSLIETLPDGGLIQYVVGDYHSTKGTAAEGEGVPLDARVEESRVDYAAGRDPVYDAAVAHLEAALRGTPDTPQLGD</sequence>
<dbReference type="SMART" id="SM00245">
    <property type="entry name" value="TSPc"/>
    <property type="match status" value="1"/>
</dbReference>
<dbReference type="PANTHER" id="PTHR32060:SF30">
    <property type="entry name" value="CARBOXY-TERMINAL PROCESSING PROTEASE CTPA"/>
    <property type="match status" value="1"/>
</dbReference>
<dbReference type="Pfam" id="PF03572">
    <property type="entry name" value="Peptidase_S41"/>
    <property type="match status" value="1"/>
</dbReference>
<dbReference type="GO" id="GO:0006508">
    <property type="term" value="P:proteolysis"/>
    <property type="evidence" value="ECO:0007669"/>
    <property type="project" value="InterPro"/>
</dbReference>
<organism evidence="3 4">
    <name type="scientific">Plesiocystis pacifica SIR-1</name>
    <dbReference type="NCBI Taxonomy" id="391625"/>
    <lineage>
        <taxon>Bacteria</taxon>
        <taxon>Pseudomonadati</taxon>
        <taxon>Myxococcota</taxon>
        <taxon>Polyangia</taxon>
        <taxon>Nannocystales</taxon>
        <taxon>Nannocystaceae</taxon>
        <taxon>Plesiocystis</taxon>
    </lineage>
</organism>
<dbReference type="STRING" id="391625.PPSIR1_32437"/>
<dbReference type="AlphaFoldDB" id="A6G5M3"/>
<reference evidence="3 4" key="1">
    <citation type="submission" date="2007-06" db="EMBL/GenBank/DDBJ databases">
        <authorList>
            <person name="Shimkets L."/>
            <person name="Ferriera S."/>
            <person name="Johnson J."/>
            <person name="Kravitz S."/>
            <person name="Beeson K."/>
            <person name="Sutton G."/>
            <person name="Rogers Y.-H."/>
            <person name="Friedman R."/>
            <person name="Frazier M."/>
            <person name="Venter J.C."/>
        </authorList>
    </citation>
    <scope>NUCLEOTIDE SEQUENCE [LARGE SCALE GENOMIC DNA]</scope>
    <source>
        <strain evidence="3 4">SIR-1</strain>
    </source>
</reference>
<keyword evidence="4" id="KW-1185">Reference proteome</keyword>
<dbReference type="GO" id="GO:0008236">
    <property type="term" value="F:serine-type peptidase activity"/>
    <property type="evidence" value="ECO:0007669"/>
    <property type="project" value="InterPro"/>
</dbReference>
<gene>
    <name evidence="3" type="ORF">PPSIR1_32437</name>
</gene>
<dbReference type="PANTHER" id="PTHR32060">
    <property type="entry name" value="TAIL-SPECIFIC PROTEASE"/>
    <property type="match status" value="1"/>
</dbReference>
<dbReference type="Gene3D" id="3.30.750.44">
    <property type="match status" value="1"/>
</dbReference>
<name>A6G5M3_9BACT</name>
<dbReference type="InterPro" id="IPR028204">
    <property type="entry name" value="Tricorn_C1"/>
</dbReference>
<dbReference type="EMBL" id="ABCS01000026">
    <property type="protein sequence ID" value="EDM78804.1"/>
    <property type="molecule type" value="Genomic_DNA"/>
</dbReference>
<evidence type="ECO:0000256" key="1">
    <source>
        <dbReference type="SAM" id="MobiDB-lite"/>
    </source>
</evidence>